<feature type="domain" description="Deacetylase sirtuin-type" evidence="3">
    <location>
        <begin position="1"/>
        <end position="280"/>
    </location>
</feature>
<comment type="caution">
    <text evidence="2">Lacks conserved residue(s) required for the propagation of feature annotation.</text>
</comment>
<proteinExistence type="predicted"/>
<dbReference type="PROSITE" id="PS50305">
    <property type="entry name" value="SIRTUIN"/>
    <property type="match status" value="1"/>
</dbReference>
<evidence type="ECO:0000256" key="1">
    <source>
        <dbReference type="ARBA" id="ARBA00023027"/>
    </source>
</evidence>
<organism evidence="4 5">
    <name type="scientific">Segatella copri</name>
    <dbReference type="NCBI Taxonomy" id="165179"/>
    <lineage>
        <taxon>Bacteria</taxon>
        <taxon>Pseudomonadati</taxon>
        <taxon>Bacteroidota</taxon>
        <taxon>Bacteroidia</taxon>
        <taxon>Bacteroidales</taxon>
        <taxon>Prevotellaceae</taxon>
        <taxon>Segatella</taxon>
    </lineage>
</organism>
<dbReference type="InterPro" id="IPR026590">
    <property type="entry name" value="Ssirtuin_cat_dom"/>
</dbReference>
<dbReference type="Gene3D" id="3.40.50.1220">
    <property type="entry name" value="TPP-binding domain"/>
    <property type="match status" value="1"/>
</dbReference>
<accession>A0AAW5V4S9</accession>
<dbReference type="RefSeq" id="WP_264912088.1">
    <property type="nucleotide sequence ID" value="NZ_JAPDUL010000003.1"/>
</dbReference>
<evidence type="ECO:0000259" key="3">
    <source>
        <dbReference type="PROSITE" id="PS50305"/>
    </source>
</evidence>
<evidence type="ECO:0000313" key="5">
    <source>
        <dbReference type="Proteomes" id="UP001209476"/>
    </source>
</evidence>
<dbReference type="SUPFAM" id="SSF52467">
    <property type="entry name" value="DHS-like NAD/FAD-binding domain"/>
    <property type="match status" value="1"/>
</dbReference>
<comment type="caution">
    <text evidence="4">The sequence shown here is derived from an EMBL/GenBank/DDBJ whole genome shotgun (WGS) entry which is preliminary data.</text>
</comment>
<protein>
    <submittedName>
        <fullName evidence="4">SIR2 family protein</fullName>
    </submittedName>
</protein>
<evidence type="ECO:0000256" key="2">
    <source>
        <dbReference type="PROSITE-ProRule" id="PRU00236"/>
    </source>
</evidence>
<reference evidence="4" key="1">
    <citation type="submission" date="2022-11" db="EMBL/GenBank/DDBJ databases">
        <title>Genomic repertoires linked with pathogenic potency of arthritogenic Prevotella copri isolated from the gut of rheumatoid arthritis patients.</title>
        <authorList>
            <person name="Nii T."/>
            <person name="Maeda Y."/>
            <person name="Motooka D."/>
            <person name="Naito M."/>
            <person name="Matsumoto Y."/>
            <person name="Ogawa T."/>
            <person name="Oguro-Igashira E."/>
            <person name="Kishikawa T."/>
            <person name="Yamashita M."/>
            <person name="Koizumi S."/>
            <person name="Kurakawa T."/>
            <person name="Okumura R."/>
            <person name="Kayama H."/>
            <person name="Murakami M."/>
            <person name="Sakaguchi T."/>
            <person name="Das B."/>
            <person name="Nakamura S."/>
            <person name="Okada Y."/>
            <person name="Kumanogoh A."/>
            <person name="Takeda K."/>
        </authorList>
    </citation>
    <scope>NUCLEOTIDE SEQUENCE</scope>
    <source>
        <strain evidence="4">RA-N001-16</strain>
    </source>
</reference>
<gene>
    <name evidence="4" type="ORF">ONS98_12190</name>
</gene>
<dbReference type="AlphaFoldDB" id="A0AAW5V4S9"/>
<dbReference type="EMBL" id="JAPDUM010000002">
    <property type="protein sequence ID" value="MCW4165957.1"/>
    <property type="molecule type" value="Genomic_DNA"/>
</dbReference>
<evidence type="ECO:0000313" key="4">
    <source>
        <dbReference type="EMBL" id="MCW4165957.1"/>
    </source>
</evidence>
<sequence length="943" mass="110850">MDNQQIANLLRIQQASRTNKLVVFVGAGVSQNSGIPTWNNLISSMMDELPSELSKESDVLKLAQMYKDSRGHKEYMDKIKNVLLYNKAVPNPLHKSIIALNPCHIITTNYDDLVEQELANEFKQYDIIREDKDIPQMENQHCLVKMHGDYATDNIVLTEKDYFDYKNNFPLIRAFVQSLFASKLVLFVGFSFADLNLKMIMNELQNILSENMQRAYLLSYDKPNDITKKYFEEKGINILHFSEKELDYINDAAYSSNILSGIGLYTDKALHAIINYCATSKKDLAQYLYVRILPYLSELKSFGDGLKYFFPEYENMSWNTHSEGLQTGLKYFIDLGEKLNTNVSKRNFLIKHPTINIRELLKIAYYNYLYEIDGLVIIDNNYLQNVNKYIGCPTLYYIHRFASAEVSNKLKRLRTRQTTYTIEDLELPYALYMLGDYREAYRIYANLLPLYWERQKYILYFICRYNLWSIRHGVYFQLVFSKEYDVDKEIELATKESLDTILSNLPLDTEIKKIFQDLISFRSIGGHAVDTEQLREEIYQQRKSAEKGGVSINYNIVRLIALYERESMFSWANYIICDNNNYFKSICENNAIGILNSFATLSATMFGVFGHCTKITALDENMLESLIFSIDDKRLKAIFKVYEIRSLKFDDGGIEYINSCLSELIKEQKQVFRENDRLYKYLKNLLLLLSKSKEEKINKDDLYKVLIKYQSQIHTLKFDNIIIDEILSNYSPNESSAKALLWKLLCTTSDDKKYTQCIYDIVKVLHDANITYDEFKFEKLQNKEEIVTEISFLYSIVTGELQEKIREFSLSKIGNLHNFIYFIKHNEIEDFPVERFKILLQEDKTQLSDRTLFLLSEIRKDSRYNQLNGYIDELAKENNCLQFFLSPLDYPEPQNVKINWLLCFNEEISTKLFENNFYKEKLKCFMIEGNASQSYKKQFMKYL</sequence>
<dbReference type="Pfam" id="PF13289">
    <property type="entry name" value="SIR2_2"/>
    <property type="match status" value="1"/>
</dbReference>
<name>A0AAW5V4S9_9BACT</name>
<keyword evidence="1" id="KW-0520">NAD</keyword>
<dbReference type="InterPro" id="IPR029035">
    <property type="entry name" value="DHS-like_NAD/FAD-binding_dom"/>
</dbReference>
<dbReference type="Proteomes" id="UP001209476">
    <property type="component" value="Unassembled WGS sequence"/>
</dbReference>